<reference evidence="6 7" key="1">
    <citation type="submission" date="2015-06" db="EMBL/GenBank/DDBJ databases">
        <title>New insights into the roles of widespread benthic archaea in carbon and nitrogen cycling.</title>
        <authorList>
            <person name="Lazar C.S."/>
            <person name="Baker B.J."/>
            <person name="Seitz K.W."/>
            <person name="Hyde A.S."/>
            <person name="Dick G.J."/>
            <person name="Hinrichs K.-U."/>
            <person name="Teske A.P."/>
        </authorList>
    </citation>
    <scope>NUCLEOTIDE SEQUENCE [LARGE SCALE GENOMIC DNA]</scope>
    <source>
        <strain evidence="6">DG-45</strain>
    </source>
</reference>
<keyword evidence="3" id="KW-0511">Multifunctional enzyme</keyword>
<dbReference type="Gene3D" id="3.40.50.10300">
    <property type="entry name" value="CoaB-like"/>
    <property type="match status" value="1"/>
</dbReference>
<dbReference type="PATRIC" id="fig|1685127.3.peg.947"/>
<dbReference type="Pfam" id="PF02441">
    <property type="entry name" value="Flavoprotein"/>
    <property type="match status" value="1"/>
</dbReference>
<dbReference type="PANTHER" id="PTHR14359">
    <property type="entry name" value="HOMO-OLIGOMERIC FLAVIN CONTAINING CYS DECARBOXYLASE FAMILY"/>
    <property type="match status" value="1"/>
</dbReference>
<proteinExistence type="inferred from homology"/>
<evidence type="ECO:0000256" key="1">
    <source>
        <dbReference type="ARBA" id="ARBA00022793"/>
    </source>
</evidence>
<comment type="caution">
    <text evidence="6">The sequence shown here is derived from an EMBL/GenBank/DDBJ whole genome shotgun (WGS) entry which is preliminary data.</text>
</comment>
<dbReference type="SUPFAM" id="SSF52507">
    <property type="entry name" value="Homo-oligomeric flavin-containing Cys decarboxylases, HFCD"/>
    <property type="match status" value="1"/>
</dbReference>
<evidence type="ECO:0000259" key="5">
    <source>
        <dbReference type="Pfam" id="PF04127"/>
    </source>
</evidence>
<comment type="catalytic activity">
    <reaction evidence="3">
        <text>N-[(R)-4-phosphopantothenoyl]-L-cysteine + H(+) = (R)-4'-phosphopantetheine + CO2</text>
        <dbReference type="Rhea" id="RHEA:16793"/>
        <dbReference type="ChEBI" id="CHEBI:15378"/>
        <dbReference type="ChEBI" id="CHEBI:16526"/>
        <dbReference type="ChEBI" id="CHEBI:59458"/>
        <dbReference type="ChEBI" id="CHEBI:61723"/>
        <dbReference type="EC" id="4.1.1.36"/>
    </reaction>
</comment>
<sequence length="420" mass="45462">MTFGGHTSKRIIGAKGDEIRGRRIVLCVTGSVAALRSPEIARELMRRGAEVYTVMTPMAQRIIHPYLMEWATGNPVVTELTGQIEHVTYAGDHPERADLVLVAPCTANTIGKAAAAIDDTPVTTVLTTAIGAGVPIIIAPAMHESMYRHPQVAENIGRLRSLGVEVLMPRIEEEKAKIPDTGEIVDAVVMRLTAESDLEGRRILVTTGPTRAYIDAFRFVTNPSSGKMGVAIAEEALRRGAQITLVYGPGTAPPPPGADVVRVETTEEMLDAVVKALREKRHDAAVLAAAASDYAPADRAMVKTPSGRGVWSLELRPLPKIVEQVKRVDPGVCLVGFKAEYNVSDETLIERAHERLRSAGMDIIVANDVARADAGFGTDTNEVFIIDPDRNVVHIPVTGKREIAGRLLTMIREKLENMEP</sequence>
<dbReference type="EC" id="4.1.1.36" evidence="3"/>
<dbReference type="HAMAP" id="MF_02225">
    <property type="entry name" value="CoaBC"/>
    <property type="match status" value="1"/>
</dbReference>
<comment type="cofactor">
    <cofactor evidence="3">
        <name>FMN</name>
        <dbReference type="ChEBI" id="CHEBI:58210"/>
    </cofactor>
    <text evidence="3">Binds 1 FMN per subunit.</text>
</comment>
<name>A0A0M0BQX3_9ARCH</name>
<keyword evidence="1 3" id="KW-0210">Decarboxylase</keyword>
<keyword evidence="3" id="KW-0460">Magnesium</keyword>
<keyword evidence="2 3" id="KW-0456">Lyase</keyword>
<dbReference type="GO" id="GO:0004632">
    <property type="term" value="F:phosphopantothenate--cysteine ligase activity"/>
    <property type="evidence" value="ECO:0007669"/>
    <property type="project" value="UniProtKB-UniRule"/>
</dbReference>
<dbReference type="UniPathway" id="UPA00241"/>
<dbReference type="InterPro" id="IPR007085">
    <property type="entry name" value="DNA/pantothenate-metab_flavo_C"/>
</dbReference>
<evidence type="ECO:0000256" key="2">
    <source>
        <dbReference type="ARBA" id="ARBA00023239"/>
    </source>
</evidence>
<comment type="similarity">
    <text evidence="3">In the N-terminal section; belongs to the HFCD (homo-oligomeric flavin containing Cys decarboxylase) superfamily.</text>
</comment>
<dbReference type="Gene3D" id="3.40.50.1950">
    <property type="entry name" value="Flavin prenyltransferase-like"/>
    <property type="match status" value="1"/>
</dbReference>
<dbReference type="AlphaFoldDB" id="A0A0M0BQX3"/>
<keyword evidence="3" id="KW-0436">Ligase</keyword>
<dbReference type="GO" id="GO:0071513">
    <property type="term" value="C:phosphopantothenoylcysteine decarboxylase complex"/>
    <property type="evidence" value="ECO:0007669"/>
    <property type="project" value="TreeGrafter"/>
</dbReference>
<feature type="binding site" evidence="3">
    <location>
        <position position="337"/>
    </location>
    <ligand>
        <name>CTP</name>
        <dbReference type="ChEBI" id="CHEBI:37563"/>
    </ligand>
</feature>
<feature type="region of interest" description="Phosphopantothenate--cysteine ligase" evidence="3">
    <location>
        <begin position="203"/>
        <end position="420"/>
    </location>
</feature>
<dbReference type="EMBL" id="LFWZ01000025">
    <property type="protein sequence ID" value="KON30641.1"/>
    <property type="molecule type" value="Genomic_DNA"/>
</dbReference>
<dbReference type="PANTHER" id="PTHR14359:SF6">
    <property type="entry name" value="PHOSPHOPANTOTHENOYLCYSTEINE DECARBOXYLASE"/>
    <property type="match status" value="1"/>
</dbReference>
<dbReference type="SUPFAM" id="SSF102645">
    <property type="entry name" value="CoaB-like"/>
    <property type="match status" value="1"/>
</dbReference>
<comment type="caution">
    <text evidence="3">Lacks conserved residue(s) required for the propagation of feature annotation.</text>
</comment>
<feature type="binding site" evidence="3">
    <location>
        <position position="293"/>
    </location>
    <ligand>
        <name>CTP</name>
        <dbReference type="ChEBI" id="CHEBI:37563"/>
    </ligand>
</feature>
<evidence type="ECO:0000313" key="7">
    <source>
        <dbReference type="Proteomes" id="UP000037210"/>
    </source>
</evidence>
<evidence type="ECO:0000259" key="4">
    <source>
        <dbReference type="Pfam" id="PF02441"/>
    </source>
</evidence>
<dbReference type="GO" id="GO:0015941">
    <property type="term" value="P:pantothenate catabolic process"/>
    <property type="evidence" value="ECO:0007669"/>
    <property type="project" value="InterPro"/>
</dbReference>
<comment type="similarity">
    <text evidence="3">In the C-terminal section; belongs to the PPC synthetase family.</text>
</comment>
<keyword evidence="3" id="KW-0288">FMN</keyword>
<feature type="domain" description="Flavoprotein" evidence="4">
    <location>
        <begin position="23"/>
        <end position="188"/>
    </location>
</feature>
<dbReference type="GO" id="GO:0015937">
    <property type="term" value="P:coenzyme A biosynthetic process"/>
    <property type="evidence" value="ECO:0007669"/>
    <property type="project" value="UniProtKB-UniRule"/>
</dbReference>
<dbReference type="InterPro" id="IPR003382">
    <property type="entry name" value="Flavoprotein"/>
</dbReference>
<dbReference type="InterPro" id="IPR035929">
    <property type="entry name" value="CoaB-like_sf"/>
</dbReference>
<feature type="region of interest" description="Phosphopantothenoylcysteine decarboxylase" evidence="3">
    <location>
        <begin position="1"/>
        <end position="202"/>
    </location>
</feature>
<comment type="function">
    <text evidence="3">Catalyzes two sequential steps in the biosynthesis of coenzyme A. In the first step cysteine is conjugated to 4'-phosphopantothenate to form 4-phosphopantothenoylcysteine. In the second step the latter compound is decarboxylated to form 4'-phosphopantotheine.</text>
</comment>
<dbReference type="GO" id="GO:0010181">
    <property type="term" value="F:FMN binding"/>
    <property type="evidence" value="ECO:0007669"/>
    <property type="project" value="UniProtKB-UniRule"/>
</dbReference>
<dbReference type="Proteomes" id="UP000037210">
    <property type="component" value="Unassembled WGS sequence"/>
</dbReference>
<comment type="cofactor">
    <cofactor evidence="3">
        <name>Mg(2+)</name>
        <dbReference type="ChEBI" id="CHEBI:18420"/>
    </cofactor>
</comment>
<gene>
    <name evidence="3" type="primary">coaBC</name>
    <name evidence="6" type="ORF">AC482_03325</name>
</gene>
<dbReference type="InterPro" id="IPR036551">
    <property type="entry name" value="Flavin_trans-like"/>
</dbReference>
<dbReference type="Pfam" id="PF04127">
    <property type="entry name" value="DFP"/>
    <property type="match status" value="1"/>
</dbReference>
<dbReference type="GO" id="GO:0004633">
    <property type="term" value="F:phosphopantothenoylcysteine decarboxylase activity"/>
    <property type="evidence" value="ECO:0007669"/>
    <property type="project" value="UniProtKB-UniRule"/>
</dbReference>
<dbReference type="InterPro" id="IPR005252">
    <property type="entry name" value="CoaBC"/>
</dbReference>
<feature type="binding site" evidence="3">
    <location>
        <position position="303"/>
    </location>
    <ligand>
        <name>CTP</name>
        <dbReference type="ChEBI" id="CHEBI:37563"/>
    </ligand>
</feature>
<dbReference type="GO" id="GO:0046872">
    <property type="term" value="F:metal ion binding"/>
    <property type="evidence" value="ECO:0007669"/>
    <property type="project" value="UniProtKB-KW"/>
</dbReference>
<evidence type="ECO:0000256" key="3">
    <source>
        <dbReference type="HAMAP-Rule" id="MF_02225"/>
    </source>
</evidence>
<keyword evidence="3" id="KW-0479">Metal-binding</keyword>
<accession>A0A0M0BQX3</accession>
<evidence type="ECO:0000313" key="6">
    <source>
        <dbReference type="EMBL" id="KON30641.1"/>
    </source>
</evidence>
<dbReference type="EC" id="6.3.2.5" evidence="3"/>
<comment type="catalytic activity">
    <reaction evidence="3">
        <text>(R)-4'-phosphopantothenate + L-cysteine + CTP = N-[(R)-4-phosphopantothenoyl]-L-cysteine + CMP + diphosphate + H(+)</text>
        <dbReference type="Rhea" id="RHEA:19397"/>
        <dbReference type="ChEBI" id="CHEBI:10986"/>
        <dbReference type="ChEBI" id="CHEBI:15378"/>
        <dbReference type="ChEBI" id="CHEBI:33019"/>
        <dbReference type="ChEBI" id="CHEBI:35235"/>
        <dbReference type="ChEBI" id="CHEBI:37563"/>
        <dbReference type="ChEBI" id="CHEBI:59458"/>
        <dbReference type="ChEBI" id="CHEBI:60377"/>
        <dbReference type="EC" id="6.3.2.5"/>
    </reaction>
</comment>
<feature type="domain" description="DNA/pantothenate metabolism flavoprotein C-terminal" evidence="5">
    <location>
        <begin position="198"/>
        <end position="413"/>
    </location>
</feature>
<comment type="pathway">
    <text evidence="3">Cofactor biosynthesis; coenzyme A biosynthesis.</text>
</comment>
<organism evidence="6 7">
    <name type="scientific">miscellaneous Crenarchaeota group-15 archaeon DG-45</name>
    <dbReference type="NCBI Taxonomy" id="1685127"/>
    <lineage>
        <taxon>Archaea</taxon>
        <taxon>Candidatus Bathyarchaeota</taxon>
        <taxon>MCG-15</taxon>
    </lineage>
</organism>
<protein>
    <recommendedName>
        <fullName evidence="3">Coenzyme A biosynthesis bifunctional protein CoaBC</fullName>
    </recommendedName>
    <alternativeName>
        <fullName evidence="3">DNA/pantothenate metabolism flavoprotein</fullName>
    </alternativeName>
    <alternativeName>
        <fullName evidence="3">Phosphopantothenoylcysteine synthetase/decarboxylase</fullName>
        <shortName evidence="3">PPCS-PPCDC</shortName>
    </alternativeName>
    <domain>
        <recommendedName>
            <fullName evidence="3">Phosphopantothenoylcysteine decarboxylase</fullName>
            <shortName evidence="3">PPC decarboxylase</shortName>
            <shortName evidence="3">PPC-DC</shortName>
            <ecNumber evidence="3">4.1.1.36</ecNumber>
        </recommendedName>
        <alternativeName>
            <fullName evidence="3">CoaC</fullName>
        </alternativeName>
    </domain>
    <domain>
        <recommendedName>
            <fullName evidence="3">Phosphopantothenate--cysteine ligase</fullName>
            <ecNumber evidence="3">6.3.2.5</ecNumber>
        </recommendedName>
        <alternativeName>
            <fullName evidence="3">CoaB</fullName>
        </alternativeName>
        <alternativeName>
            <fullName evidence="3">Phosphopantothenoylcysteine synthetase</fullName>
            <shortName evidence="3">PPC synthetase</shortName>
            <shortName evidence="3">PPC-S</shortName>
        </alternativeName>
    </domain>
</protein>
<keyword evidence="3" id="KW-0285">Flavoprotein</keyword>
<dbReference type="NCBIfam" id="TIGR00521">
    <property type="entry name" value="coaBC_dfp"/>
    <property type="match status" value="1"/>
</dbReference>